<dbReference type="EMBL" id="VZPX01000025">
    <property type="protein sequence ID" value="KAB0479321.1"/>
    <property type="molecule type" value="Genomic_DNA"/>
</dbReference>
<dbReference type="PROSITE" id="PS51257">
    <property type="entry name" value="PROKAR_LIPOPROTEIN"/>
    <property type="match status" value="1"/>
</dbReference>
<proteinExistence type="predicted"/>
<feature type="transmembrane region" description="Helical" evidence="1">
    <location>
        <begin position="186"/>
        <end position="204"/>
    </location>
</feature>
<name>A0A7V7NT90_9VIBR</name>
<accession>A0A7V7NT90</accession>
<evidence type="ECO:0000256" key="1">
    <source>
        <dbReference type="SAM" id="Phobius"/>
    </source>
</evidence>
<protein>
    <submittedName>
        <fullName evidence="2">Uncharacterized protein</fullName>
    </submittedName>
</protein>
<reference evidence="2 3" key="1">
    <citation type="submission" date="2019-09" db="EMBL/GenBank/DDBJ databases">
        <title>Draft genome sequences of 48 bacterial type strains from the CCUG.</title>
        <authorList>
            <person name="Tunovic T."/>
            <person name="Pineiro-Iglesias B."/>
            <person name="Unosson C."/>
            <person name="Inganas E."/>
            <person name="Ohlen M."/>
            <person name="Cardew S."/>
            <person name="Jensie-Markopoulos S."/>
            <person name="Salva-Serra F."/>
            <person name="Jaen-Luchoro D."/>
            <person name="Karlsson R."/>
            <person name="Svensson-Stadler L."/>
            <person name="Chun J."/>
            <person name="Moore E."/>
        </authorList>
    </citation>
    <scope>NUCLEOTIDE SEQUENCE [LARGE SCALE GENOMIC DNA]</scope>
    <source>
        <strain evidence="2 3">CCUG 48643</strain>
    </source>
</reference>
<dbReference type="RefSeq" id="WP_008220745.1">
    <property type="nucleotide sequence ID" value="NZ_AP025465.1"/>
</dbReference>
<keyword evidence="1" id="KW-0472">Membrane</keyword>
<keyword evidence="1" id="KW-1133">Transmembrane helix</keyword>
<keyword evidence="1" id="KW-0812">Transmembrane</keyword>
<sequence>MKYIIAIIFSLLVVGCSYEDIKESIVPKEESSFAKGYLEQLRLKNYEYIKSQMHPELLAKVTVEELDKLSGFFPEGEPLNTELMGSNVRTFNDVWSANFSFESKFEVDWSISSVSMMKQDGKILVTGVNVYRTNESQKVLNSFGNAEISISRVLIFALTVVTPIFMIVTCFFVYRTPIEKKWRWYLLSFVGLGAIAMNWTTGEIATKIATIKLLGFGAGAASEFAPFIFTFTIPIGAITFWLKRKKMIEQTIANKASQQDAA</sequence>
<dbReference type="AlphaFoldDB" id="A0A7V7NT90"/>
<evidence type="ECO:0000313" key="2">
    <source>
        <dbReference type="EMBL" id="KAB0479321.1"/>
    </source>
</evidence>
<feature type="transmembrane region" description="Helical" evidence="1">
    <location>
        <begin position="153"/>
        <end position="174"/>
    </location>
</feature>
<dbReference type="GeneID" id="77342081"/>
<feature type="transmembrane region" description="Helical" evidence="1">
    <location>
        <begin position="224"/>
        <end position="242"/>
    </location>
</feature>
<evidence type="ECO:0000313" key="3">
    <source>
        <dbReference type="Proteomes" id="UP000423756"/>
    </source>
</evidence>
<comment type="caution">
    <text evidence="2">The sequence shown here is derived from an EMBL/GenBank/DDBJ whole genome shotgun (WGS) entry which is preliminary data.</text>
</comment>
<organism evidence="2 3">
    <name type="scientific">Vibrio chagasii</name>
    <dbReference type="NCBI Taxonomy" id="170679"/>
    <lineage>
        <taxon>Bacteria</taxon>
        <taxon>Pseudomonadati</taxon>
        <taxon>Pseudomonadota</taxon>
        <taxon>Gammaproteobacteria</taxon>
        <taxon>Vibrionales</taxon>
        <taxon>Vibrionaceae</taxon>
        <taxon>Vibrio</taxon>
    </lineage>
</organism>
<gene>
    <name evidence="2" type="ORF">F7Q91_12970</name>
</gene>
<dbReference type="Proteomes" id="UP000423756">
    <property type="component" value="Unassembled WGS sequence"/>
</dbReference>